<comment type="caution">
    <text evidence="2">The sequence shown here is derived from an EMBL/GenBank/DDBJ whole genome shotgun (WGS) entry which is preliminary data.</text>
</comment>
<dbReference type="InterPro" id="IPR008841">
    <property type="entry name" value="Siphovirus-type_tail_N"/>
</dbReference>
<feature type="domain" description="Siphovirus-type tail component RIFT-related" evidence="1">
    <location>
        <begin position="30"/>
        <end position="104"/>
    </location>
</feature>
<dbReference type="Proteomes" id="UP001596170">
    <property type="component" value="Unassembled WGS sequence"/>
</dbReference>
<dbReference type="EMBL" id="JBHSRI010000002">
    <property type="protein sequence ID" value="MFC6038431.1"/>
    <property type="molecule type" value="Genomic_DNA"/>
</dbReference>
<proteinExistence type="predicted"/>
<keyword evidence="3" id="KW-1185">Reference proteome</keyword>
<gene>
    <name evidence="2" type="ORF">ACFPYN_03080</name>
</gene>
<accession>A0ABW1L330</accession>
<dbReference type="RefSeq" id="WP_377732449.1">
    <property type="nucleotide sequence ID" value="NZ_JBHSRI010000002.1"/>
</dbReference>
<name>A0ABW1L330_9BACL</name>
<evidence type="ECO:0000313" key="2">
    <source>
        <dbReference type="EMBL" id="MFC6038431.1"/>
    </source>
</evidence>
<reference evidence="3" key="1">
    <citation type="journal article" date="2019" name="Int. J. Syst. Evol. Microbiol.">
        <title>The Global Catalogue of Microorganisms (GCM) 10K type strain sequencing project: providing services to taxonomists for standard genome sequencing and annotation.</title>
        <authorList>
            <consortium name="The Broad Institute Genomics Platform"/>
            <consortium name="The Broad Institute Genome Sequencing Center for Infectious Disease"/>
            <person name="Wu L."/>
            <person name="Ma J."/>
        </authorList>
    </citation>
    <scope>NUCLEOTIDE SEQUENCE [LARGE SCALE GENOMIC DNA]</scope>
    <source>
        <strain evidence="3">CCUG 54527</strain>
    </source>
</reference>
<dbReference type="Pfam" id="PF05709">
    <property type="entry name" value="Sipho_tail"/>
    <property type="match status" value="1"/>
</dbReference>
<sequence length="189" mass="21038">MKEQLKFTNSKGVSLHFDCSTYLFTALNGLGDLDADIQFQKSPYQDGSTYIGTTFSEREISLEVTILGDDLKDVAKKRAYFAGVFNPKLGLGELEYTIDDISRVILAVVEHIPIYPASDDSRQDFFQTALVDLRCPDPYWRSEREHVEQLATFSGGLTFPLVLPTIFGNQESAAKSRIVVNEGDSATPI</sequence>
<organism evidence="2 3">
    <name type="scientific">Paenisporosarcina macmurdoensis</name>
    <dbReference type="NCBI Taxonomy" id="212659"/>
    <lineage>
        <taxon>Bacteria</taxon>
        <taxon>Bacillati</taxon>
        <taxon>Bacillota</taxon>
        <taxon>Bacilli</taxon>
        <taxon>Bacillales</taxon>
        <taxon>Caryophanaceae</taxon>
        <taxon>Paenisporosarcina</taxon>
    </lineage>
</organism>
<dbReference type="Gene3D" id="2.40.30.200">
    <property type="match status" value="1"/>
</dbReference>
<evidence type="ECO:0000313" key="3">
    <source>
        <dbReference type="Proteomes" id="UP001596170"/>
    </source>
</evidence>
<protein>
    <submittedName>
        <fullName evidence="2">Phage tail domain-containing protein</fullName>
    </submittedName>
</protein>
<evidence type="ECO:0000259" key="1">
    <source>
        <dbReference type="Pfam" id="PF05709"/>
    </source>
</evidence>